<evidence type="ECO:0000313" key="1">
    <source>
        <dbReference type="EMBL" id="PKK72806.1"/>
    </source>
</evidence>
<sequence>MIVEDVTEKANADAFFIISDNDRSIINDSSIFLRRTPPPDNDSHTRLGDNSYVSAADRQYRTFITTPFRT</sequence>
<dbReference type="Proteomes" id="UP000233469">
    <property type="component" value="Unassembled WGS sequence"/>
</dbReference>
<accession>A0A2N1NG01</accession>
<dbReference type="EMBL" id="LLXL01000413">
    <property type="protein sequence ID" value="PKK72806.1"/>
    <property type="molecule type" value="Genomic_DNA"/>
</dbReference>
<protein>
    <submittedName>
        <fullName evidence="1">Uncharacterized protein</fullName>
    </submittedName>
</protein>
<dbReference type="AlphaFoldDB" id="A0A2N1NG01"/>
<evidence type="ECO:0000313" key="2">
    <source>
        <dbReference type="Proteomes" id="UP000233469"/>
    </source>
</evidence>
<organism evidence="1 2">
    <name type="scientific">Rhizophagus irregularis</name>
    <dbReference type="NCBI Taxonomy" id="588596"/>
    <lineage>
        <taxon>Eukaryota</taxon>
        <taxon>Fungi</taxon>
        <taxon>Fungi incertae sedis</taxon>
        <taxon>Mucoromycota</taxon>
        <taxon>Glomeromycotina</taxon>
        <taxon>Glomeromycetes</taxon>
        <taxon>Glomerales</taxon>
        <taxon>Glomeraceae</taxon>
        <taxon>Rhizophagus</taxon>
    </lineage>
</organism>
<name>A0A2N1NG01_9GLOM</name>
<reference evidence="1 2" key="1">
    <citation type="submission" date="2016-04" db="EMBL/GenBank/DDBJ databases">
        <title>Genome analyses suggest a sexual origin of heterokaryosis in a supposedly ancient asexual fungus.</title>
        <authorList>
            <person name="Ropars J."/>
            <person name="Sedzielewska K."/>
            <person name="Noel J."/>
            <person name="Charron P."/>
            <person name="Farinelli L."/>
            <person name="Marton T."/>
            <person name="Kruger M."/>
            <person name="Pelin A."/>
            <person name="Brachmann A."/>
            <person name="Corradi N."/>
        </authorList>
    </citation>
    <scope>NUCLEOTIDE SEQUENCE [LARGE SCALE GENOMIC DNA]</scope>
    <source>
        <strain evidence="1 2">C2</strain>
    </source>
</reference>
<gene>
    <name evidence="1" type="ORF">RhiirC2_742007</name>
</gene>
<proteinExistence type="predicted"/>
<comment type="caution">
    <text evidence="1">The sequence shown here is derived from an EMBL/GenBank/DDBJ whole genome shotgun (WGS) entry which is preliminary data.</text>
</comment>
<reference evidence="1 2" key="2">
    <citation type="submission" date="2017-10" db="EMBL/GenBank/DDBJ databases">
        <title>Extensive intraspecific genome diversity in a model arbuscular mycorrhizal fungus.</title>
        <authorList>
            <person name="Chen E.C.H."/>
            <person name="Morin E."/>
            <person name="Baudet D."/>
            <person name="Noel J."/>
            <person name="Ndikumana S."/>
            <person name="Charron P."/>
            <person name="St-Onge C."/>
            <person name="Giorgi J."/>
            <person name="Grigoriev I.V."/>
            <person name="Roux C."/>
            <person name="Martin F.M."/>
            <person name="Corradi N."/>
        </authorList>
    </citation>
    <scope>NUCLEOTIDE SEQUENCE [LARGE SCALE GENOMIC DNA]</scope>
    <source>
        <strain evidence="1 2">C2</strain>
    </source>
</reference>